<gene>
    <name evidence="2" type="ORF">DF185_10010</name>
</gene>
<evidence type="ECO:0000259" key="1">
    <source>
        <dbReference type="Pfam" id="PF01979"/>
    </source>
</evidence>
<dbReference type="Gene3D" id="3.40.50.10910">
    <property type="entry name" value="Amidohydrolase"/>
    <property type="match status" value="1"/>
</dbReference>
<sequence length="413" mass="46001">MTRSIILALMALLCLNVKAEKEEKRAVCVKNAFIIDMLSNQPAQKGSVLIVNGKIHKISYKEGIKIPKSAEVIEAEGKYLMPGLIDAHVHVTTGKHESEEALRMYSEDLLKKMLRGGITSVRDVGGKGYMLKKLKAKSAKFEIEAPKIYYSAFFAGPSYYEQRKDKDFDACTQAVDETTNVQEAMAKAKNAGASGVKLYAAINPDLLRELAQEAKKQGMGVWGHATVMSAKPMDAVNAGMEVMSHAEMLKWEQCPDLSMSMFDNYGKYYGKFKFDFPELDRLFEKMKEKNVILDATCYHGTVNGLKEAAIFTKKAHKMGVKVAAGTDYLGDQPLPYIHDELETFVKHCDFTPYEALRSATVIAAETFKKQNEIGTIEKGKIADLLLLNSNPLENISNTKDIHTVIKEGVIYKK</sequence>
<dbReference type="RefSeq" id="WP_110360618.1">
    <property type="nucleotide sequence ID" value="NZ_QFLI01000004.1"/>
</dbReference>
<comment type="caution">
    <text evidence="2">The sequence shown here is derived from an EMBL/GenBank/DDBJ whole genome shotgun (WGS) entry which is preliminary data.</text>
</comment>
<dbReference type="SUPFAM" id="SSF51338">
    <property type="entry name" value="Composite domain of metallo-dependent hydrolases"/>
    <property type="match status" value="1"/>
</dbReference>
<dbReference type="Proteomes" id="UP000248079">
    <property type="component" value="Unassembled WGS sequence"/>
</dbReference>
<feature type="domain" description="Amidohydrolase-related" evidence="1">
    <location>
        <begin position="79"/>
        <end position="409"/>
    </location>
</feature>
<accession>A0A2V3ZWE4</accession>
<protein>
    <recommendedName>
        <fullName evidence="1">Amidohydrolase-related domain-containing protein</fullName>
    </recommendedName>
</protein>
<dbReference type="SUPFAM" id="SSF51556">
    <property type="entry name" value="Metallo-dependent hydrolases"/>
    <property type="match status" value="1"/>
</dbReference>
<dbReference type="InterPro" id="IPR051781">
    <property type="entry name" value="Metallo-dep_Hydrolase"/>
</dbReference>
<dbReference type="Gene3D" id="3.30.110.90">
    <property type="entry name" value="Amidohydrolase"/>
    <property type="match status" value="1"/>
</dbReference>
<dbReference type="OrthoDB" id="9797498at2"/>
<name>A0A2V3ZWE4_9BACT</name>
<dbReference type="PANTHER" id="PTHR43135">
    <property type="entry name" value="ALPHA-D-RIBOSE 1-METHYLPHOSPHONATE 5-TRIPHOSPHATE DIPHOSPHATASE"/>
    <property type="match status" value="1"/>
</dbReference>
<dbReference type="InterPro" id="IPR032466">
    <property type="entry name" value="Metal_Hydrolase"/>
</dbReference>
<dbReference type="Pfam" id="PF01979">
    <property type="entry name" value="Amidohydro_1"/>
    <property type="match status" value="1"/>
</dbReference>
<dbReference type="InterPro" id="IPR011059">
    <property type="entry name" value="Metal-dep_hydrolase_composite"/>
</dbReference>
<evidence type="ECO:0000313" key="3">
    <source>
        <dbReference type="Proteomes" id="UP000248079"/>
    </source>
</evidence>
<evidence type="ECO:0000313" key="2">
    <source>
        <dbReference type="EMBL" id="PXY00985.1"/>
    </source>
</evidence>
<dbReference type="GO" id="GO:0016810">
    <property type="term" value="F:hydrolase activity, acting on carbon-nitrogen (but not peptide) bonds"/>
    <property type="evidence" value="ECO:0007669"/>
    <property type="project" value="InterPro"/>
</dbReference>
<dbReference type="Gene3D" id="2.30.40.10">
    <property type="entry name" value="Urease, subunit C, domain 1"/>
    <property type="match status" value="1"/>
</dbReference>
<organism evidence="2 3">
    <name type="scientific">Marinifilum breve</name>
    <dbReference type="NCBI Taxonomy" id="2184082"/>
    <lineage>
        <taxon>Bacteria</taxon>
        <taxon>Pseudomonadati</taxon>
        <taxon>Bacteroidota</taxon>
        <taxon>Bacteroidia</taxon>
        <taxon>Marinilabiliales</taxon>
        <taxon>Marinifilaceae</taxon>
    </lineage>
</organism>
<dbReference type="Gene3D" id="1.20.58.520">
    <property type="entry name" value="Amidohydrolase"/>
    <property type="match status" value="1"/>
</dbReference>
<proteinExistence type="predicted"/>
<dbReference type="EMBL" id="QFLI01000004">
    <property type="protein sequence ID" value="PXY00985.1"/>
    <property type="molecule type" value="Genomic_DNA"/>
</dbReference>
<dbReference type="PANTHER" id="PTHR43135:SF3">
    <property type="entry name" value="ALPHA-D-RIBOSE 1-METHYLPHOSPHONATE 5-TRIPHOSPHATE DIPHOSPHATASE"/>
    <property type="match status" value="1"/>
</dbReference>
<reference evidence="2 3" key="1">
    <citation type="submission" date="2018-05" db="EMBL/GenBank/DDBJ databases">
        <title>Marinifilum breve JC075T sp. nov., a marine bacterium isolated from Yongle Blue Hole in the South China Sea.</title>
        <authorList>
            <person name="Fu T."/>
        </authorList>
    </citation>
    <scope>NUCLEOTIDE SEQUENCE [LARGE SCALE GENOMIC DNA]</scope>
    <source>
        <strain evidence="2 3">JC075</strain>
    </source>
</reference>
<dbReference type="AlphaFoldDB" id="A0A2V3ZWE4"/>
<dbReference type="InterPro" id="IPR006680">
    <property type="entry name" value="Amidohydro-rel"/>
</dbReference>
<keyword evidence="3" id="KW-1185">Reference proteome</keyword>